<accession>A1ZV90</accession>
<proteinExistence type="predicted"/>
<keyword evidence="3" id="KW-1185">Reference proteome</keyword>
<gene>
    <name evidence="2" type="ORF">M23134_04920</name>
</gene>
<reference evidence="2 3" key="1">
    <citation type="submission" date="2007-01" db="EMBL/GenBank/DDBJ databases">
        <authorList>
            <person name="Haygood M."/>
            <person name="Podell S."/>
            <person name="Anderson C."/>
            <person name="Hopkinson B."/>
            <person name="Roe K."/>
            <person name="Barbeau K."/>
            <person name="Gaasterland T."/>
            <person name="Ferriera S."/>
            <person name="Johnson J."/>
            <person name="Kravitz S."/>
            <person name="Beeson K."/>
            <person name="Sutton G."/>
            <person name="Rogers Y.-H."/>
            <person name="Friedman R."/>
            <person name="Frazier M."/>
            <person name="Venter J.C."/>
        </authorList>
    </citation>
    <scope>NUCLEOTIDE SEQUENCE [LARGE SCALE GENOMIC DNA]</scope>
    <source>
        <strain evidence="2 3">ATCC 23134</strain>
    </source>
</reference>
<evidence type="ECO:0000256" key="1">
    <source>
        <dbReference type="SAM" id="MobiDB-lite"/>
    </source>
</evidence>
<dbReference type="RefSeq" id="WP_002702312.1">
    <property type="nucleotide sequence ID" value="NZ_AAWS01000044.1"/>
</dbReference>
<feature type="compositionally biased region" description="Basic and acidic residues" evidence="1">
    <location>
        <begin position="1"/>
        <end position="25"/>
    </location>
</feature>
<feature type="region of interest" description="Disordered" evidence="1">
    <location>
        <begin position="1"/>
        <end position="32"/>
    </location>
</feature>
<dbReference type="AlphaFoldDB" id="A1ZV90"/>
<evidence type="ECO:0000313" key="2">
    <source>
        <dbReference type="EMBL" id="EAY25746.1"/>
    </source>
</evidence>
<dbReference type="EMBL" id="AAWS01000044">
    <property type="protein sequence ID" value="EAY25746.1"/>
    <property type="molecule type" value="Genomic_DNA"/>
</dbReference>
<feature type="compositionally biased region" description="Basic residues" evidence="1">
    <location>
        <begin position="67"/>
        <end position="88"/>
    </location>
</feature>
<sequence length="308" mass="35589">MKIKVKREENEISQKRSIFDRERQKNKNALNTVQPNHNIKPVVSDKTVQAIYAKYTKGSTFPYAKPPHNKPRISKNTSKKQEKKKKHGLVAVAEPEEFKKAITYLKQSPTATKVINYLENLKVITKVQTSDSSRFDLSKTEQVQGENLIRWYSHTGLVVSDAKGFKDRSKKRVDRTLKTLGYQSPALGLIHEMTHAAIEHGYLETYGLTLEENVDKDKHDSAEHKFIVALEWQVIDELKKADKNNKETKREYYNSASSHILMKDGPTSADSPIKHILDLHSRDEHLRLIKVFEERKEAHKKLYESNKN</sequence>
<evidence type="ECO:0000313" key="3">
    <source>
        <dbReference type="Proteomes" id="UP000004095"/>
    </source>
</evidence>
<organism evidence="2 3">
    <name type="scientific">Microscilla marina ATCC 23134</name>
    <dbReference type="NCBI Taxonomy" id="313606"/>
    <lineage>
        <taxon>Bacteria</taxon>
        <taxon>Pseudomonadati</taxon>
        <taxon>Bacteroidota</taxon>
        <taxon>Cytophagia</taxon>
        <taxon>Cytophagales</taxon>
        <taxon>Microscillaceae</taxon>
        <taxon>Microscilla</taxon>
    </lineage>
</organism>
<feature type="region of interest" description="Disordered" evidence="1">
    <location>
        <begin position="62"/>
        <end position="88"/>
    </location>
</feature>
<comment type="caution">
    <text evidence="2">The sequence shown here is derived from an EMBL/GenBank/DDBJ whole genome shotgun (WGS) entry which is preliminary data.</text>
</comment>
<protein>
    <submittedName>
        <fullName evidence="2">Uncharacterized protein</fullName>
    </submittedName>
</protein>
<dbReference type="Proteomes" id="UP000004095">
    <property type="component" value="Unassembled WGS sequence"/>
</dbReference>
<name>A1ZV90_MICM2</name>